<dbReference type="Gene3D" id="3.30.70.20">
    <property type="match status" value="2"/>
</dbReference>
<name>A0A381DH34_9BACT</name>
<dbReference type="Proteomes" id="UP000254920">
    <property type="component" value="Unassembled WGS sequence"/>
</dbReference>
<keyword evidence="2" id="KW-0479">Metal-binding</keyword>
<dbReference type="STRING" id="32024.GCA_000788295_00099"/>
<evidence type="ECO:0000313" key="7">
    <source>
        <dbReference type="Proteomes" id="UP000254920"/>
    </source>
</evidence>
<reference evidence="6 7" key="1">
    <citation type="submission" date="2018-06" db="EMBL/GenBank/DDBJ databases">
        <authorList>
            <consortium name="Pathogen Informatics"/>
            <person name="Doyle S."/>
        </authorList>
    </citation>
    <scope>NUCLEOTIDE SEQUENCE [LARGE SCALE GENOMIC DNA]</scope>
    <source>
        <strain evidence="6 7">NCTC12475</strain>
    </source>
</reference>
<dbReference type="InterPro" id="IPR050954">
    <property type="entry name" value="ET_IronSulfur_Cluster-Binding"/>
</dbReference>
<dbReference type="InterPro" id="IPR017896">
    <property type="entry name" value="4Fe4S_Fe-S-bd"/>
</dbReference>
<dbReference type="Pfam" id="PF13247">
    <property type="entry name" value="Fer4_11"/>
    <property type="match status" value="1"/>
</dbReference>
<dbReference type="Pfam" id="PF12800">
    <property type="entry name" value="Fer4_4"/>
    <property type="match status" value="1"/>
</dbReference>
<evidence type="ECO:0000256" key="4">
    <source>
        <dbReference type="ARBA" id="ARBA00023014"/>
    </source>
</evidence>
<evidence type="ECO:0000259" key="5">
    <source>
        <dbReference type="PROSITE" id="PS51379"/>
    </source>
</evidence>
<organism evidence="6 7">
    <name type="scientific">Campylobacter sputorum subsp. sputorum</name>
    <dbReference type="NCBI Taxonomy" id="32024"/>
    <lineage>
        <taxon>Bacteria</taxon>
        <taxon>Pseudomonadati</taxon>
        <taxon>Campylobacterota</taxon>
        <taxon>Epsilonproteobacteria</taxon>
        <taxon>Campylobacterales</taxon>
        <taxon>Campylobacteraceae</taxon>
        <taxon>Campylobacter</taxon>
    </lineage>
</organism>
<dbReference type="GO" id="GO:0051539">
    <property type="term" value="F:4 iron, 4 sulfur cluster binding"/>
    <property type="evidence" value="ECO:0007669"/>
    <property type="project" value="UniProtKB-KW"/>
</dbReference>
<accession>A0A381DH34</accession>
<evidence type="ECO:0000256" key="1">
    <source>
        <dbReference type="ARBA" id="ARBA00022485"/>
    </source>
</evidence>
<dbReference type="RefSeq" id="WP_089182457.1">
    <property type="nucleotide sequence ID" value="NZ_CP043427.1"/>
</dbReference>
<protein>
    <submittedName>
        <fullName evidence="6">Ubiquinol cytochrome C oxidoreductase, cytochrome b subunit</fullName>
    </submittedName>
</protein>
<evidence type="ECO:0000256" key="3">
    <source>
        <dbReference type="ARBA" id="ARBA00023004"/>
    </source>
</evidence>
<dbReference type="PROSITE" id="PS00198">
    <property type="entry name" value="4FE4S_FER_1"/>
    <property type="match status" value="1"/>
</dbReference>
<feature type="domain" description="4Fe-4S ferredoxin-type" evidence="5">
    <location>
        <begin position="4"/>
        <end position="34"/>
    </location>
</feature>
<keyword evidence="7" id="KW-1185">Reference proteome</keyword>
<keyword evidence="3" id="KW-0408">Iron</keyword>
<dbReference type="CDD" id="cd16371">
    <property type="entry name" value="DMSOR_beta_like"/>
    <property type="match status" value="1"/>
</dbReference>
<dbReference type="InterPro" id="IPR017900">
    <property type="entry name" value="4Fe4S_Fe_S_CS"/>
</dbReference>
<dbReference type="SUPFAM" id="SSF54862">
    <property type="entry name" value="4Fe-4S ferredoxins"/>
    <property type="match status" value="1"/>
</dbReference>
<keyword evidence="1" id="KW-0004">4Fe-4S</keyword>
<dbReference type="OrthoDB" id="9789030at2"/>
<dbReference type="PROSITE" id="PS51379">
    <property type="entry name" value="4FE4S_FER_2"/>
    <property type="match status" value="2"/>
</dbReference>
<evidence type="ECO:0000313" key="6">
    <source>
        <dbReference type="EMBL" id="SUX09749.1"/>
    </source>
</evidence>
<dbReference type="GeneID" id="93090629"/>
<feature type="domain" description="4Fe-4S ferredoxin-type" evidence="5">
    <location>
        <begin position="81"/>
        <end position="110"/>
    </location>
</feature>
<gene>
    <name evidence="6" type="primary">fbcH</name>
    <name evidence="6" type="ORF">NCTC12475_00179</name>
</gene>
<keyword evidence="4" id="KW-0411">Iron-sulfur</keyword>
<dbReference type="AlphaFoldDB" id="A0A381DH34"/>
<proteinExistence type="predicted"/>
<dbReference type="PANTHER" id="PTHR43177:SF9">
    <property type="entry name" value="PROTEIN NRFC"/>
    <property type="match status" value="1"/>
</dbReference>
<dbReference type="GO" id="GO:0046872">
    <property type="term" value="F:metal ion binding"/>
    <property type="evidence" value="ECO:0007669"/>
    <property type="project" value="UniProtKB-KW"/>
</dbReference>
<sequence>MKKLGFLFDQNFCIGCKACEVSCQVYHNQDPDINWRKVDRISIHEHGISKDVYFSHSCHHCDNPACLHVCPVRAYKKLDNGVVEPLHDRCIGCGYCILACPYSAITKGKDKKAQKCNLCSEKLERGEEPACVEGCPVGVLRLVPSDVCDSAGMQKEMVGFVHSFTKPNIRFYPRIKSANFTK</sequence>
<dbReference type="EMBL" id="UFVD01000001">
    <property type="protein sequence ID" value="SUX09749.1"/>
    <property type="molecule type" value="Genomic_DNA"/>
</dbReference>
<dbReference type="PANTHER" id="PTHR43177">
    <property type="entry name" value="PROTEIN NRFC"/>
    <property type="match status" value="1"/>
</dbReference>
<evidence type="ECO:0000256" key="2">
    <source>
        <dbReference type="ARBA" id="ARBA00022723"/>
    </source>
</evidence>